<evidence type="ECO:0000313" key="1">
    <source>
        <dbReference type="EMBL" id="SDS06740.1"/>
    </source>
</evidence>
<dbReference type="EMBL" id="LT629732">
    <property type="protein sequence ID" value="SDS06740.1"/>
    <property type="molecule type" value="Genomic_DNA"/>
</dbReference>
<keyword evidence="1" id="KW-0808">Transferase</keyword>
<keyword evidence="2" id="KW-1185">Reference proteome</keyword>
<dbReference type="RefSeq" id="WP_092651852.1">
    <property type="nucleotide sequence ID" value="NZ_LT629732.1"/>
</dbReference>
<keyword evidence="1" id="KW-0548">Nucleotidyltransferase</keyword>
<proteinExistence type="predicted"/>
<dbReference type="AlphaFoldDB" id="A0A1H1P6Q9"/>
<name>A0A1H1P6Q9_9ACTN</name>
<dbReference type="STRING" id="117157.SAMN04489717_1509"/>
<accession>A0A1H1P6Q9</accession>
<reference evidence="1 2" key="1">
    <citation type="submission" date="2016-10" db="EMBL/GenBank/DDBJ databases">
        <authorList>
            <person name="de Groot N.N."/>
        </authorList>
    </citation>
    <scope>NUCLEOTIDE SEQUENCE [LARGE SCALE GENOMIC DNA]</scope>
    <source>
        <strain evidence="1 2">DSM 22024</strain>
    </source>
</reference>
<dbReference type="Pfam" id="PF10706">
    <property type="entry name" value="Aminoglyc_resit"/>
    <property type="match status" value="1"/>
</dbReference>
<sequence>MDDDEFYRWYGPWVSLTPPEVAALMNGISVPWWIFGGWSIEAFTGRAREHEDVDVGFFLLDQHRSGLS</sequence>
<dbReference type="Gene3D" id="3.30.460.40">
    <property type="match status" value="1"/>
</dbReference>
<dbReference type="GO" id="GO:0016779">
    <property type="term" value="F:nucleotidyltransferase activity"/>
    <property type="evidence" value="ECO:0007669"/>
    <property type="project" value="UniProtKB-KW"/>
</dbReference>
<dbReference type="InterPro" id="IPR019646">
    <property type="entry name" value="Aminoglyc_AdlTrfase"/>
</dbReference>
<gene>
    <name evidence="1" type="ORF">SAMN04489717_1509</name>
</gene>
<evidence type="ECO:0000313" key="2">
    <source>
        <dbReference type="Proteomes" id="UP000198983"/>
    </source>
</evidence>
<protein>
    <submittedName>
        <fullName evidence="1">Aminoglycoside-2''-adenylyltransferase</fullName>
    </submittedName>
</protein>
<dbReference type="Proteomes" id="UP000198983">
    <property type="component" value="Chromosome I"/>
</dbReference>
<organism evidence="1 2">
    <name type="scientific">Actinopolymorpha singaporensis</name>
    <dbReference type="NCBI Taxonomy" id="117157"/>
    <lineage>
        <taxon>Bacteria</taxon>
        <taxon>Bacillati</taxon>
        <taxon>Actinomycetota</taxon>
        <taxon>Actinomycetes</taxon>
        <taxon>Propionibacteriales</taxon>
        <taxon>Actinopolymorphaceae</taxon>
        <taxon>Actinopolymorpha</taxon>
    </lineage>
</organism>
<dbReference type="OrthoDB" id="4539099at2"/>